<sequence length="391" mass="40112">MHAPLTAPTLFALGLAGLLAACGGSDKPHPPPHPPGPHALTYDVIPLNPRGETYGVINPHGINANGQVTGHNFSDEGTRAFLYDGTRLFEIGTFGGANSQANGINRCGHVTGWAEPAVGLPQAFLYDGTLRNLGSLGGESVGYAVNDCDVVAGWSAAPGGVHAFVHDGAIRDLGSFGGNSFALSINSRGLVAGYSFFANSEAMRPFIYDSKAATGLQDLGTLGGHRALAKVINEAGQVAGWSLNADGVMRAFRYSDGVMADLGSLDGTGVSEAMDMNESGVVVGNATSQSGAQHGFVHDGTSMRDIGTLGGLFSEAVAVNASGVVVGSSQTETDPLQRAVSWTPAEGMVDLNTQLHAPPRGIHVTRALAVSDNGSIAALANTGLVLLKVRR</sequence>
<accession>A0ABS8IXJ1</accession>
<name>A0ABS8IXJ1_9BURK</name>
<feature type="signal peptide" evidence="1">
    <location>
        <begin position="1"/>
        <end position="20"/>
    </location>
</feature>
<feature type="chain" id="PRO_5046112229" description="HAF family extracellular repeat protein" evidence="1">
    <location>
        <begin position="21"/>
        <end position="391"/>
    </location>
</feature>
<evidence type="ECO:0000256" key="1">
    <source>
        <dbReference type="SAM" id="SignalP"/>
    </source>
</evidence>
<gene>
    <name evidence="2" type="ORF">LMJ30_20540</name>
</gene>
<evidence type="ECO:0000313" key="3">
    <source>
        <dbReference type="Proteomes" id="UP001198701"/>
    </source>
</evidence>
<organism evidence="2 3">
    <name type="scientific">Massilia agrisoli</name>
    <dbReference type="NCBI Taxonomy" id="2892444"/>
    <lineage>
        <taxon>Bacteria</taxon>
        <taxon>Pseudomonadati</taxon>
        <taxon>Pseudomonadota</taxon>
        <taxon>Betaproteobacteria</taxon>
        <taxon>Burkholderiales</taxon>
        <taxon>Oxalobacteraceae</taxon>
        <taxon>Telluria group</taxon>
        <taxon>Massilia</taxon>
    </lineage>
</organism>
<reference evidence="2 3" key="1">
    <citation type="submission" date="2021-11" db="EMBL/GenBank/DDBJ databases">
        <authorList>
            <person name="Huq M.A."/>
        </authorList>
    </citation>
    <scope>NUCLEOTIDE SEQUENCE [LARGE SCALE GENOMIC DNA]</scope>
    <source>
        <strain evidence="2 3">MAHUQ-52</strain>
    </source>
</reference>
<comment type="caution">
    <text evidence="2">The sequence shown here is derived from an EMBL/GenBank/DDBJ whole genome shotgun (WGS) entry which is preliminary data.</text>
</comment>
<evidence type="ECO:0000313" key="2">
    <source>
        <dbReference type="EMBL" id="MCC6073325.1"/>
    </source>
</evidence>
<protein>
    <recommendedName>
        <fullName evidence="4">HAF family extracellular repeat protein</fullName>
    </recommendedName>
</protein>
<dbReference type="Proteomes" id="UP001198701">
    <property type="component" value="Unassembled WGS sequence"/>
</dbReference>
<dbReference type="NCBIfam" id="TIGR02913">
    <property type="entry name" value="HAF_rpt"/>
    <property type="match status" value="5"/>
</dbReference>
<dbReference type="InterPro" id="IPR014262">
    <property type="entry name" value="HAF_rpt"/>
</dbReference>
<proteinExistence type="predicted"/>
<keyword evidence="1" id="KW-0732">Signal</keyword>
<evidence type="ECO:0008006" key="4">
    <source>
        <dbReference type="Google" id="ProtNLM"/>
    </source>
</evidence>
<keyword evidence="3" id="KW-1185">Reference proteome</keyword>
<dbReference type="EMBL" id="JAJHPV010000021">
    <property type="protein sequence ID" value="MCC6073325.1"/>
    <property type="molecule type" value="Genomic_DNA"/>
</dbReference>
<dbReference type="RefSeq" id="WP_229434427.1">
    <property type="nucleotide sequence ID" value="NZ_JAJHPV010000021.1"/>
</dbReference>